<evidence type="ECO:0000313" key="2">
    <source>
        <dbReference type="EMBL" id="EXL09721.1"/>
    </source>
</evidence>
<sequence length="63" mass="7204">MTHRPDWHDYEVEPDRIVRRDKRLDTVSEAISLAVSVFFAFAITLGSICLAVLVGLALFLWGW</sequence>
<protein>
    <submittedName>
        <fullName evidence="2">Uncharacterized protein</fullName>
    </submittedName>
</protein>
<gene>
    <name evidence="2" type="ORF">BG36_20930</name>
</gene>
<feature type="transmembrane region" description="Helical" evidence="1">
    <location>
        <begin position="30"/>
        <end position="61"/>
    </location>
</feature>
<dbReference type="AlphaFoldDB" id="A0A011UTY2"/>
<organism evidence="2 3">
    <name type="scientific">Aquamicrobium defluvii</name>
    <dbReference type="NCBI Taxonomy" id="69279"/>
    <lineage>
        <taxon>Bacteria</taxon>
        <taxon>Pseudomonadati</taxon>
        <taxon>Pseudomonadota</taxon>
        <taxon>Alphaproteobacteria</taxon>
        <taxon>Hyphomicrobiales</taxon>
        <taxon>Phyllobacteriaceae</taxon>
        <taxon>Aquamicrobium</taxon>
    </lineage>
</organism>
<proteinExistence type="predicted"/>
<dbReference type="EMBL" id="JENY01000006">
    <property type="protein sequence ID" value="EXL09721.1"/>
    <property type="molecule type" value="Genomic_DNA"/>
</dbReference>
<comment type="caution">
    <text evidence="2">The sequence shown here is derived from an EMBL/GenBank/DDBJ whole genome shotgun (WGS) entry which is preliminary data.</text>
</comment>
<dbReference type="RefSeq" id="WP_035024425.1">
    <property type="nucleotide sequence ID" value="NZ_KK073880.1"/>
</dbReference>
<dbReference type="HOGENOM" id="CLU_2875899_0_0_5"/>
<dbReference type="Proteomes" id="UP000019849">
    <property type="component" value="Unassembled WGS sequence"/>
</dbReference>
<dbReference type="PATRIC" id="fig|69279.3.peg.1122"/>
<evidence type="ECO:0000313" key="3">
    <source>
        <dbReference type="Proteomes" id="UP000019849"/>
    </source>
</evidence>
<evidence type="ECO:0000256" key="1">
    <source>
        <dbReference type="SAM" id="Phobius"/>
    </source>
</evidence>
<dbReference type="STRING" id="69279.BG36_20930"/>
<name>A0A011UTY2_9HYPH</name>
<keyword evidence="1" id="KW-0812">Transmembrane</keyword>
<keyword evidence="1" id="KW-1133">Transmembrane helix</keyword>
<keyword evidence="1" id="KW-0472">Membrane</keyword>
<accession>A0A011UTY2</accession>
<reference evidence="2 3" key="1">
    <citation type="submission" date="2014-02" db="EMBL/GenBank/DDBJ databases">
        <title>Aquamicrobium defluvii Genome sequencing.</title>
        <authorList>
            <person name="Wang X."/>
        </authorList>
    </citation>
    <scope>NUCLEOTIDE SEQUENCE [LARGE SCALE GENOMIC DNA]</scope>
    <source>
        <strain evidence="2 3">W13Z1</strain>
    </source>
</reference>